<sequence>MSFLQPVRPALRPLRSHLPALTGQRRSIITVRERQYTAHATASGQGRTGHVKSHDDGGIELTLAVPTVFGGTGKGQNPEQLLAMGYSEPACFLNAIQTVARSKGLDDIARDALVHAEVHIGPPNQVEGFAIEVDIKVQGVDDEELIKEGHKLCPYSRALNHGALVNVSKA</sequence>
<dbReference type="PANTHER" id="PTHR33797:SF2">
    <property type="entry name" value="ORGANIC HYDROPEROXIDE RESISTANCE PROTEIN-LIKE"/>
    <property type="match status" value="1"/>
</dbReference>
<proteinExistence type="inferred from homology"/>
<dbReference type="EMBL" id="SFCI01000583">
    <property type="protein sequence ID" value="TFY78972.1"/>
    <property type="molecule type" value="Genomic_DNA"/>
</dbReference>
<dbReference type="OrthoDB" id="60422at2759"/>
<gene>
    <name evidence="2" type="ORF">EWM64_g5044</name>
</gene>
<evidence type="ECO:0008006" key="4">
    <source>
        <dbReference type="Google" id="ProtNLM"/>
    </source>
</evidence>
<accession>A0A4Y9ZVX7</accession>
<dbReference type="Pfam" id="PF02566">
    <property type="entry name" value="OsmC"/>
    <property type="match status" value="1"/>
</dbReference>
<dbReference type="Gene3D" id="3.30.300.20">
    <property type="match status" value="1"/>
</dbReference>
<evidence type="ECO:0000313" key="2">
    <source>
        <dbReference type="EMBL" id="TFY78972.1"/>
    </source>
</evidence>
<dbReference type="GO" id="GO:0006979">
    <property type="term" value="P:response to oxidative stress"/>
    <property type="evidence" value="ECO:0007669"/>
    <property type="project" value="InterPro"/>
</dbReference>
<comment type="caution">
    <text evidence="2">The sequence shown here is derived from an EMBL/GenBank/DDBJ whole genome shotgun (WGS) entry which is preliminary data.</text>
</comment>
<dbReference type="InterPro" id="IPR036102">
    <property type="entry name" value="OsmC/Ohrsf"/>
</dbReference>
<evidence type="ECO:0000313" key="3">
    <source>
        <dbReference type="Proteomes" id="UP000298061"/>
    </source>
</evidence>
<dbReference type="Gene3D" id="2.20.25.10">
    <property type="match status" value="1"/>
</dbReference>
<comment type="similarity">
    <text evidence="1">Belongs to the OsmC/Ohr family.</text>
</comment>
<keyword evidence="3" id="KW-1185">Reference proteome</keyword>
<name>A0A4Y9ZVX7_9AGAM</name>
<dbReference type="SUPFAM" id="SSF82784">
    <property type="entry name" value="OsmC-like"/>
    <property type="match status" value="1"/>
</dbReference>
<dbReference type="Proteomes" id="UP000298061">
    <property type="component" value="Unassembled WGS sequence"/>
</dbReference>
<dbReference type="PANTHER" id="PTHR33797">
    <property type="entry name" value="ORGANIC HYDROPEROXIDE RESISTANCE PROTEIN-LIKE"/>
    <property type="match status" value="1"/>
</dbReference>
<evidence type="ECO:0000256" key="1">
    <source>
        <dbReference type="ARBA" id="ARBA00007378"/>
    </source>
</evidence>
<dbReference type="NCBIfam" id="TIGR03561">
    <property type="entry name" value="organ_hyd_perox"/>
    <property type="match status" value="1"/>
</dbReference>
<protein>
    <recommendedName>
        <fullName evidence="4">OsmC-like protein</fullName>
    </recommendedName>
</protein>
<dbReference type="InterPro" id="IPR003718">
    <property type="entry name" value="OsmC/Ohr_fam"/>
</dbReference>
<dbReference type="AlphaFoldDB" id="A0A4Y9ZVX7"/>
<dbReference type="InterPro" id="IPR019953">
    <property type="entry name" value="OHR"/>
</dbReference>
<organism evidence="2 3">
    <name type="scientific">Hericium alpestre</name>
    <dbReference type="NCBI Taxonomy" id="135208"/>
    <lineage>
        <taxon>Eukaryota</taxon>
        <taxon>Fungi</taxon>
        <taxon>Dikarya</taxon>
        <taxon>Basidiomycota</taxon>
        <taxon>Agaricomycotina</taxon>
        <taxon>Agaricomycetes</taxon>
        <taxon>Russulales</taxon>
        <taxon>Hericiaceae</taxon>
        <taxon>Hericium</taxon>
    </lineage>
</organism>
<reference evidence="2 3" key="1">
    <citation type="submission" date="2019-02" db="EMBL/GenBank/DDBJ databases">
        <title>Genome sequencing of the rare red list fungi Hericium alpestre (H. flagellum).</title>
        <authorList>
            <person name="Buettner E."/>
            <person name="Kellner H."/>
        </authorList>
    </citation>
    <scope>NUCLEOTIDE SEQUENCE [LARGE SCALE GENOMIC DNA]</scope>
    <source>
        <strain evidence="2 3">DSM 108284</strain>
    </source>
</reference>
<dbReference type="InterPro" id="IPR015946">
    <property type="entry name" value="KH_dom-like_a/b"/>
</dbReference>